<evidence type="ECO:0008006" key="4">
    <source>
        <dbReference type="Google" id="ProtNLM"/>
    </source>
</evidence>
<dbReference type="AlphaFoldDB" id="A0A1Y2E459"/>
<evidence type="ECO:0000256" key="1">
    <source>
        <dbReference type="SAM" id="Phobius"/>
    </source>
</evidence>
<dbReference type="RefSeq" id="XP_040717263.1">
    <property type="nucleotide sequence ID" value="XM_040859993.1"/>
</dbReference>
<feature type="transmembrane region" description="Helical" evidence="1">
    <location>
        <begin position="72"/>
        <end position="92"/>
    </location>
</feature>
<keyword evidence="1" id="KW-0472">Membrane</keyword>
<reference evidence="2 3" key="1">
    <citation type="submission" date="2016-07" db="EMBL/GenBank/DDBJ databases">
        <title>Pervasive Adenine N6-methylation of Active Genes in Fungi.</title>
        <authorList>
            <consortium name="DOE Joint Genome Institute"/>
            <person name="Mondo S.J."/>
            <person name="Dannebaum R.O."/>
            <person name="Kuo R.C."/>
            <person name="Labutti K."/>
            <person name="Haridas S."/>
            <person name="Kuo A."/>
            <person name="Salamov A."/>
            <person name="Ahrendt S.R."/>
            <person name="Lipzen A."/>
            <person name="Sullivan W."/>
            <person name="Andreopoulos W.B."/>
            <person name="Clum A."/>
            <person name="Lindquist E."/>
            <person name="Daum C."/>
            <person name="Ramamoorthy G.K."/>
            <person name="Gryganskyi A."/>
            <person name="Culley D."/>
            <person name="Magnuson J.K."/>
            <person name="James T.Y."/>
            <person name="O'Malley M.A."/>
            <person name="Stajich J.E."/>
            <person name="Spatafora J.W."/>
            <person name="Visel A."/>
            <person name="Grigoriev I.V."/>
        </authorList>
    </citation>
    <scope>NUCLEOTIDE SEQUENCE [LARGE SCALE GENOMIC DNA]</scope>
    <source>
        <strain evidence="2 3">CBS 129021</strain>
    </source>
</reference>
<protein>
    <recommendedName>
        <fullName evidence="4">Nuclear pore assembly and biogenesis-domain-containing protein</fullName>
    </recommendedName>
</protein>
<organism evidence="2 3">
    <name type="scientific">Pseudomassariella vexata</name>
    <dbReference type="NCBI Taxonomy" id="1141098"/>
    <lineage>
        <taxon>Eukaryota</taxon>
        <taxon>Fungi</taxon>
        <taxon>Dikarya</taxon>
        <taxon>Ascomycota</taxon>
        <taxon>Pezizomycotina</taxon>
        <taxon>Sordariomycetes</taxon>
        <taxon>Xylariomycetidae</taxon>
        <taxon>Amphisphaeriales</taxon>
        <taxon>Pseudomassariaceae</taxon>
        <taxon>Pseudomassariella</taxon>
    </lineage>
</organism>
<feature type="transmembrane region" description="Helical" evidence="1">
    <location>
        <begin position="98"/>
        <end position="120"/>
    </location>
</feature>
<dbReference type="OrthoDB" id="3559694at2759"/>
<dbReference type="Proteomes" id="UP000193689">
    <property type="component" value="Unassembled WGS sequence"/>
</dbReference>
<proteinExistence type="predicted"/>
<sequence length="177" mass="20263">MDEQWILHTLEGILPEQTVQLIHDHILHPSAPFQLVKRQVTFGVQQAYTFLYPLIVPLVDRAMQKLNDSPDFVLLGALLTFLAIAVQVTFWVHRIIMFWTRLAMRMVMWGALAVVIAMLWQRGPEAVAKDVVVVVSKAAGYATIIKEIWLREYARYNEQTQNGHRVGGNRSGNVRGW</sequence>
<dbReference type="InParanoid" id="A0A1Y2E459"/>
<keyword evidence="1" id="KW-0812">Transmembrane</keyword>
<gene>
    <name evidence="2" type="ORF">BCR38DRAFT_429833</name>
</gene>
<accession>A0A1Y2E459</accession>
<evidence type="ECO:0000313" key="3">
    <source>
        <dbReference type="Proteomes" id="UP000193689"/>
    </source>
</evidence>
<keyword evidence="3" id="KW-1185">Reference proteome</keyword>
<dbReference type="EMBL" id="MCFJ01000005">
    <property type="protein sequence ID" value="ORY66299.1"/>
    <property type="molecule type" value="Genomic_DNA"/>
</dbReference>
<dbReference type="InterPro" id="IPR024316">
    <property type="entry name" value="APQ12"/>
</dbReference>
<dbReference type="Pfam" id="PF12716">
    <property type="entry name" value="Apq12"/>
    <property type="match status" value="1"/>
</dbReference>
<name>A0A1Y2E459_9PEZI</name>
<comment type="caution">
    <text evidence="2">The sequence shown here is derived from an EMBL/GenBank/DDBJ whole genome shotgun (WGS) entry which is preliminary data.</text>
</comment>
<evidence type="ECO:0000313" key="2">
    <source>
        <dbReference type="EMBL" id="ORY66299.1"/>
    </source>
</evidence>
<dbReference type="GeneID" id="63776205"/>
<keyword evidence="1" id="KW-1133">Transmembrane helix</keyword>